<dbReference type="GO" id="GO:0003677">
    <property type="term" value="F:DNA binding"/>
    <property type="evidence" value="ECO:0007669"/>
    <property type="project" value="InterPro"/>
</dbReference>
<dbReference type="PROSITE" id="PS50943">
    <property type="entry name" value="HTH_CROC1"/>
    <property type="match status" value="1"/>
</dbReference>
<dbReference type="SMART" id="SM00530">
    <property type="entry name" value="HTH_XRE"/>
    <property type="match status" value="1"/>
</dbReference>
<feature type="domain" description="HTH cro/C1-type" evidence="1">
    <location>
        <begin position="12"/>
        <end position="66"/>
    </location>
</feature>
<accession>A0A9X3CLJ8</accession>
<dbReference type="Gene3D" id="1.10.260.40">
    <property type="entry name" value="lambda repressor-like DNA-binding domains"/>
    <property type="match status" value="1"/>
</dbReference>
<dbReference type="Pfam" id="PF01381">
    <property type="entry name" value="HTH_3"/>
    <property type="match status" value="1"/>
</dbReference>
<protein>
    <submittedName>
        <fullName evidence="2">Helix-turn-helix domain-containing protein</fullName>
    </submittedName>
</protein>
<dbReference type="EMBL" id="JAKRRY010000004">
    <property type="protein sequence ID" value="MCW8345466.1"/>
    <property type="molecule type" value="Genomic_DNA"/>
</dbReference>
<reference evidence="2" key="1">
    <citation type="submission" date="2022-02" db="EMBL/GenBank/DDBJ databases">
        <title>Vibrio sp. nov, a new bacterium isolated from seawater.</title>
        <authorList>
            <person name="Yuan Y."/>
        </authorList>
    </citation>
    <scope>NUCLEOTIDE SEQUENCE</scope>
    <source>
        <strain evidence="2">ZSDZ65</strain>
    </source>
</reference>
<sequence length="256" mass="29070">MSELNLAICKEIKQRLKQSGWSYKNIAEQLGTSEVSIKRLLNGQSHLSVSKLNEICELIKVPLSKVITTAEDAIKTVSLFTSEQDSAFYDKPELYTIFHEIVNENANSSQLMTVFNLNEPSTYLYLRSLEKLNLIKMLKGSDFVLQVPKSTAFSEQAKFPLLFKNCVIESVQKHVQVISPNDKNAYFITCKLRLTQQEFSDYNLKLEQLMFEALRLSQTRNSATPNTQEYTIIDMAAKGVHHPKLALPKNIASDLT</sequence>
<dbReference type="CDD" id="cd00093">
    <property type="entry name" value="HTH_XRE"/>
    <property type="match status" value="1"/>
</dbReference>
<keyword evidence="3" id="KW-1185">Reference proteome</keyword>
<gene>
    <name evidence="2" type="ORF">MD535_05395</name>
</gene>
<dbReference type="InterPro" id="IPR010982">
    <property type="entry name" value="Lambda_DNA-bd_dom_sf"/>
</dbReference>
<proteinExistence type="predicted"/>
<evidence type="ECO:0000313" key="2">
    <source>
        <dbReference type="EMBL" id="MCW8345466.1"/>
    </source>
</evidence>
<dbReference type="SUPFAM" id="SSF47413">
    <property type="entry name" value="lambda repressor-like DNA-binding domains"/>
    <property type="match status" value="1"/>
</dbReference>
<evidence type="ECO:0000313" key="3">
    <source>
        <dbReference type="Proteomes" id="UP001155587"/>
    </source>
</evidence>
<dbReference type="InterPro" id="IPR001387">
    <property type="entry name" value="Cro/C1-type_HTH"/>
</dbReference>
<name>A0A9X3CLJ8_9VIBR</name>
<dbReference type="RefSeq" id="WP_265673904.1">
    <property type="nucleotide sequence ID" value="NZ_JAKRRY010000004.1"/>
</dbReference>
<organism evidence="2 3">
    <name type="scientific">Vibrio qingdaonensis</name>
    <dbReference type="NCBI Taxonomy" id="2829491"/>
    <lineage>
        <taxon>Bacteria</taxon>
        <taxon>Pseudomonadati</taxon>
        <taxon>Pseudomonadota</taxon>
        <taxon>Gammaproteobacteria</taxon>
        <taxon>Vibrionales</taxon>
        <taxon>Vibrionaceae</taxon>
        <taxon>Vibrio</taxon>
    </lineage>
</organism>
<dbReference type="Proteomes" id="UP001155587">
    <property type="component" value="Unassembled WGS sequence"/>
</dbReference>
<evidence type="ECO:0000259" key="1">
    <source>
        <dbReference type="PROSITE" id="PS50943"/>
    </source>
</evidence>
<comment type="caution">
    <text evidence="2">The sequence shown here is derived from an EMBL/GenBank/DDBJ whole genome shotgun (WGS) entry which is preliminary data.</text>
</comment>
<dbReference type="AlphaFoldDB" id="A0A9X3CLJ8"/>